<comment type="similarity">
    <text evidence="2">Belongs to the protein-tyrosine phosphatase family. Non-receptor class dual specificity subfamily.</text>
</comment>
<dbReference type="InterPro" id="IPR016130">
    <property type="entry name" value="Tyr_Pase_AS"/>
</dbReference>
<feature type="region of interest" description="Disordered" evidence="8">
    <location>
        <begin position="155"/>
        <end position="176"/>
    </location>
</feature>
<evidence type="ECO:0000256" key="1">
    <source>
        <dbReference type="ARBA" id="ARBA00004123"/>
    </source>
</evidence>
<dbReference type="SMART" id="SM00195">
    <property type="entry name" value="DSPc"/>
    <property type="match status" value="1"/>
</dbReference>
<keyword evidence="3" id="KW-0378">Hydrolase</keyword>
<sequence length="390" mass="42715">MNLCLCKICPNIYKRKCWVVKLNSEKMLHTLKKCIEQGFQMFPHAFLSSVSSVGARSFVPLFRQNSHWKGSEIQAGVCSRGAVILDWFHLILAMGDWLKSLNNQWGRVRALCNGPVPGPGLCHLSPGWHTLAWLSGTAKLSAALKSPKNIGQAALGDPWSLEEPGQTKPHSAVPSPMKSFSQEALDALMSSCPHGGPVEILPFLYLGSAYHASRKDMLDALGITALINVSANCPNHFEGHYQYKSIPVEDNHKADISSWFNEAIDFIDSVKSEGGRVFVHCQAGISRSATICLAYLMRTNRVKLDEAFEFVKQRRSIISPNFSFMGQLLQFESQVLAPNCSAEAGSPAMSVLDRGASTTTVFNFPVSIPVHTTSSALNYLQSPITTSPSC</sequence>
<dbReference type="InterPro" id="IPR000340">
    <property type="entry name" value="Dual-sp_phosphatase_cat-dom"/>
</dbReference>
<evidence type="ECO:0000256" key="7">
    <source>
        <dbReference type="ARBA" id="ARBA00048336"/>
    </source>
</evidence>
<dbReference type="FunFam" id="3.90.190.10:FF:000015">
    <property type="entry name" value="Dual specificity phosphatase 4"/>
    <property type="match status" value="1"/>
</dbReference>
<dbReference type="GO" id="GO:0005634">
    <property type="term" value="C:nucleus"/>
    <property type="evidence" value="ECO:0007669"/>
    <property type="project" value="UniProtKB-SubCell"/>
</dbReference>
<dbReference type="PRINTS" id="PR01910">
    <property type="entry name" value="ADSPHPHTASEB"/>
</dbReference>
<dbReference type="Gene3D" id="3.90.190.10">
    <property type="entry name" value="Protein tyrosine phosphatase superfamily"/>
    <property type="match status" value="1"/>
</dbReference>
<comment type="subcellular location">
    <subcellularLocation>
        <location evidence="1">Nucleus</location>
    </subcellularLocation>
</comment>
<dbReference type="InterPro" id="IPR000387">
    <property type="entry name" value="Tyr_Pase_dom"/>
</dbReference>
<dbReference type="Pfam" id="PF00782">
    <property type="entry name" value="DSPc"/>
    <property type="match status" value="1"/>
</dbReference>
<comment type="catalytic activity">
    <reaction evidence="7">
        <text>O-phospho-L-threonyl-[protein] + H2O = L-threonyl-[protein] + phosphate</text>
        <dbReference type="Rhea" id="RHEA:47004"/>
        <dbReference type="Rhea" id="RHEA-COMP:11060"/>
        <dbReference type="Rhea" id="RHEA-COMP:11605"/>
        <dbReference type="ChEBI" id="CHEBI:15377"/>
        <dbReference type="ChEBI" id="CHEBI:30013"/>
        <dbReference type="ChEBI" id="CHEBI:43474"/>
        <dbReference type="ChEBI" id="CHEBI:61977"/>
        <dbReference type="EC" id="3.1.3.16"/>
    </reaction>
</comment>
<dbReference type="AlphaFoldDB" id="A0A8D2MZW1"/>
<organism evidence="11 12">
    <name type="scientific">Zonotrichia albicollis</name>
    <name type="common">White-throated sparrow</name>
    <name type="synonym">Fringilla albicollis</name>
    <dbReference type="NCBI Taxonomy" id="44394"/>
    <lineage>
        <taxon>Eukaryota</taxon>
        <taxon>Metazoa</taxon>
        <taxon>Chordata</taxon>
        <taxon>Craniata</taxon>
        <taxon>Vertebrata</taxon>
        <taxon>Euteleostomi</taxon>
        <taxon>Archelosauria</taxon>
        <taxon>Archosauria</taxon>
        <taxon>Dinosauria</taxon>
        <taxon>Saurischia</taxon>
        <taxon>Theropoda</taxon>
        <taxon>Coelurosauria</taxon>
        <taxon>Aves</taxon>
        <taxon>Neognathae</taxon>
        <taxon>Neoaves</taxon>
        <taxon>Telluraves</taxon>
        <taxon>Australaves</taxon>
        <taxon>Passeriformes</taxon>
        <taxon>Passerellidae</taxon>
        <taxon>Zonotrichia</taxon>
    </lineage>
</organism>
<dbReference type="GO" id="GO:1903753">
    <property type="term" value="P:negative regulation of p38MAPK cascade"/>
    <property type="evidence" value="ECO:0007669"/>
    <property type="project" value="TreeGrafter"/>
</dbReference>
<evidence type="ECO:0000256" key="8">
    <source>
        <dbReference type="SAM" id="MobiDB-lite"/>
    </source>
</evidence>
<dbReference type="GO" id="GO:0004722">
    <property type="term" value="F:protein serine/threonine phosphatase activity"/>
    <property type="evidence" value="ECO:0007669"/>
    <property type="project" value="UniProtKB-EC"/>
</dbReference>
<evidence type="ECO:0000259" key="10">
    <source>
        <dbReference type="PROSITE" id="PS50056"/>
    </source>
</evidence>
<evidence type="ECO:0000256" key="2">
    <source>
        <dbReference type="ARBA" id="ARBA00008601"/>
    </source>
</evidence>
<dbReference type="PANTHER" id="PTHR10159">
    <property type="entry name" value="DUAL SPECIFICITY PROTEIN PHOSPHATASE"/>
    <property type="match status" value="1"/>
</dbReference>
<reference evidence="11" key="2">
    <citation type="submission" date="2025-09" db="UniProtKB">
        <authorList>
            <consortium name="Ensembl"/>
        </authorList>
    </citation>
    <scope>IDENTIFICATION</scope>
</reference>
<evidence type="ECO:0000256" key="5">
    <source>
        <dbReference type="ARBA" id="ARBA00023242"/>
    </source>
</evidence>
<dbReference type="PROSITE" id="PS00383">
    <property type="entry name" value="TYR_PHOSPHATASE_1"/>
    <property type="match status" value="1"/>
</dbReference>
<keyword evidence="5" id="KW-0539">Nucleus</keyword>
<accession>A0A8D2MZW1</accession>
<dbReference type="InterPro" id="IPR003595">
    <property type="entry name" value="Tyr_Pase_cat"/>
</dbReference>
<proteinExistence type="inferred from homology"/>
<evidence type="ECO:0000256" key="3">
    <source>
        <dbReference type="ARBA" id="ARBA00022801"/>
    </source>
</evidence>
<name>A0A8D2MZW1_ZONAL</name>
<feature type="domain" description="Tyrosine-protein phosphatase" evidence="9">
    <location>
        <begin position="196"/>
        <end position="337"/>
    </location>
</feature>
<feature type="domain" description="Tyrosine specific protein phosphatases" evidence="10">
    <location>
        <begin position="261"/>
        <end position="315"/>
    </location>
</feature>
<dbReference type="PANTHER" id="PTHR10159:SF309">
    <property type="entry name" value="DUAL SPECIFICITY PROTEIN PHOSPHATASE 1"/>
    <property type="match status" value="1"/>
</dbReference>
<dbReference type="CDD" id="cd14638">
    <property type="entry name" value="DSP_DUSP1"/>
    <property type="match status" value="1"/>
</dbReference>
<dbReference type="PROSITE" id="PS50056">
    <property type="entry name" value="TYR_PHOSPHATASE_2"/>
    <property type="match status" value="1"/>
</dbReference>
<protein>
    <submittedName>
        <fullName evidence="11">Dual specificity phosphatase 1</fullName>
    </submittedName>
</protein>
<evidence type="ECO:0000313" key="12">
    <source>
        <dbReference type="Proteomes" id="UP000694413"/>
    </source>
</evidence>
<dbReference type="PRINTS" id="PR01764">
    <property type="entry name" value="MAPKPHPHTASE"/>
</dbReference>
<evidence type="ECO:0000256" key="4">
    <source>
        <dbReference type="ARBA" id="ARBA00022912"/>
    </source>
</evidence>
<evidence type="ECO:0000313" key="11">
    <source>
        <dbReference type="Ensembl" id="ENSZALP00000014462.1"/>
    </source>
</evidence>
<dbReference type="GO" id="GO:0005737">
    <property type="term" value="C:cytoplasm"/>
    <property type="evidence" value="ECO:0007669"/>
    <property type="project" value="TreeGrafter"/>
</dbReference>
<dbReference type="InterPro" id="IPR029021">
    <property type="entry name" value="Prot-tyrosine_phosphatase-like"/>
</dbReference>
<dbReference type="InterPro" id="IPR020422">
    <property type="entry name" value="TYR_PHOSPHATASE_DUAL_dom"/>
</dbReference>
<reference evidence="11" key="1">
    <citation type="submission" date="2025-08" db="UniProtKB">
        <authorList>
            <consortium name="Ensembl"/>
        </authorList>
    </citation>
    <scope>IDENTIFICATION</scope>
</reference>
<dbReference type="SUPFAM" id="SSF52799">
    <property type="entry name" value="(Phosphotyrosine protein) phosphatases II"/>
    <property type="match status" value="1"/>
</dbReference>
<gene>
    <name evidence="11" type="primary">DUSP1</name>
</gene>
<evidence type="ECO:0000256" key="6">
    <source>
        <dbReference type="ARBA" id="ARBA00047761"/>
    </source>
</evidence>
<dbReference type="SMART" id="SM00404">
    <property type="entry name" value="PTPc_motif"/>
    <property type="match status" value="1"/>
</dbReference>
<evidence type="ECO:0000259" key="9">
    <source>
        <dbReference type="PROSITE" id="PS50054"/>
    </source>
</evidence>
<dbReference type="Proteomes" id="UP000694413">
    <property type="component" value="Unassembled WGS sequence"/>
</dbReference>
<comment type="catalytic activity">
    <reaction evidence="6">
        <text>O-phospho-L-seryl-[protein] + H2O = L-seryl-[protein] + phosphate</text>
        <dbReference type="Rhea" id="RHEA:20629"/>
        <dbReference type="Rhea" id="RHEA-COMP:9863"/>
        <dbReference type="Rhea" id="RHEA-COMP:11604"/>
        <dbReference type="ChEBI" id="CHEBI:15377"/>
        <dbReference type="ChEBI" id="CHEBI:29999"/>
        <dbReference type="ChEBI" id="CHEBI:43474"/>
        <dbReference type="ChEBI" id="CHEBI:83421"/>
        <dbReference type="EC" id="3.1.3.16"/>
    </reaction>
</comment>
<dbReference type="InterPro" id="IPR008343">
    <property type="entry name" value="MKP"/>
</dbReference>
<dbReference type="PROSITE" id="PS50054">
    <property type="entry name" value="TYR_PHOSPHATASE_DUAL"/>
    <property type="match status" value="1"/>
</dbReference>
<dbReference type="GO" id="GO:0001706">
    <property type="term" value="P:endoderm formation"/>
    <property type="evidence" value="ECO:0007669"/>
    <property type="project" value="TreeGrafter"/>
</dbReference>
<keyword evidence="4" id="KW-0904">Protein phosphatase</keyword>
<dbReference type="InterPro" id="IPR020420">
    <property type="entry name" value="Atypical_DUSP_subfamB"/>
</dbReference>
<dbReference type="PRINTS" id="PR01908">
    <property type="entry name" value="ADSPHPHTASE"/>
</dbReference>
<dbReference type="Ensembl" id="ENSZALT00000019616.1">
    <property type="protein sequence ID" value="ENSZALP00000014462.1"/>
    <property type="gene ID" value="ENSZALG00000012006.1"/>
</dbReference>
<keyword evidence="12" id="KW-1185">Reference proteome</keyword>
<dbReference type="GO" id="GO:0017017">
    <property type="term" value="F:MAP kinase tyrosine/serine/threonine phosphatase activity"/>
    <property type="evidence" value="ECO:0007669"/>
    <property type="project" value="InterPro"/>
</dbReference>